<dbReference type="EMBL" id="CP108253">
    <property type="protein sequence ID" value="WTU38180.1"/>
    <property type="molecule type" value="Genomic_DNA"/>
</dbReference>
<organism evidence="3">
    <name type="scientific">Streptomyces sp. NBC_00060</name>
    <dbReference type="NCBI Taxonomy" id="2975636"/>
    <lineage>
        <taxon>Bacteria</taxon>
        <taxon>Bacillati</taxon>
        <taxon>Actinomycetota</taxon>
        <taxon>Actinomycetes</taxon>
        <taxon>Kitasatosporales</taxon>
        <taxon>Streptomycetaceae</taxon>
        <taxon>Streptomyces</taxon>
    </lineage>
</organism>
<dbReference type="EMBL" id="CP108253">
    <property type="protein sequence ID" value="WTU45178.1"/>
    <property type="molecule type" value="Genomic_DNA"/>
</dbReference>
<proteinExistence type="predicted"/>
<evidence type="ECO:0000313" key="2">
    <source>
        <dbReference type="EMBL" id="WTU38180.1"/>
    </source>
</evidence>
<feature type="region of interest" description="Disordered" evidence="1">
    <location>
        <begin position="1"/>
        <end position="31"/>
    </location>
</feature>
<evidence type="ECO:0000313" key="3">
    <source>
        <dbReference type="EMBL" id="WTU45178.1"/>
    </source>
</evidence>
<protein>
    <submittedName>
        <fullName evidence="3">Uncharacterized protein</fullName>
    </submittedName>
</protein>
<name>A0AAU2HBB8_9ACTN</name>
<gene>
    <name evidence="2" type="ORF">OHV25_00560</name>
    <name evidence="3" type="ORF">OHV25_39280</name>
</gene>
<sequence length="240" mass="25805">MHTPSSAVAAEVRRTPGASGTAPDQARTPGRPTTAVLQHVLGALHGTARADIAAGIRPVLAAAVDEVANGPSRHAQSTLAVARAALQWPADARQLSVLPEAAQALEPFLLNPAYEPPTEAVAEPAAVYAHFRDTDPRVVRTWMSRLRILSARSGGEVVVDAYDVGSPDVPLAQRPYWQQKIVPRIAAGFICQLVISRPEELLSPATFATKQAYVQAQQYMAAWFAERNVRLVSLAKEPRQ</sequence>
<evidence type="ECO:0000256" key="1">
    <source>
        <dbReference type="SAM" id="MobiDB-lite"/>
    </source>
</evidence>
<accession>A0AAU2HBB8</accession>
<dbReference type="AlphaFoldDB" id="A0AAU2HBB8"/>
<reference evidence="3" key="1">
    <citation type="submission" date="2022-10" db="EMBL/GenBank/DDBJ databases">
        <title>The complete genomes of actinobacterial strains from the NBC collection.</title>
        <authorList>
            <person name="Joergensen T.S."/>
            <person name="Alvarez Arevalo M."/>
            <person name="Sterndorff E.B."/>
            <person name="Faurdal D."/>
            <person name="Vuksanovic O."/>
            <person name="Mourched A.-S."/>
            <person name="Charusanti P."/>
            <person name="Shaw S."/>
            <person name="Blin K."/>
            <person name="Weber T."/>
        </authorList>
    </citation>
    <scope>NUCLEOTIDE SEQUENCE</scope>
    <source>
        <strain evidence="3">NBC_00060</strain>
    </source>
</reference>